<accession>A0A345JSQ9</accession>
<proteinExistence type="predicted"/>
<evidence type="ECO:0000313" key="2">
    <source>
        <dbReference type="Proteomes" id="UP000253862"/>
    </source>
</evidence>
<dbReference type="OrthoDB" id="5606278at2"/>
<reference evidence="1 2" key="1">
    <citation type="submission" date="2017-07" db="EMBL/GenBank/DDBJ databases">
        <title>Complete genome sequences and comparative analysis of the novel pathogen Francisella opportunistica.</title>
        <authorList>
            <person name="Dietrich E.A."/>
            <person name="Kingry L.C."/>
            <person name="Petersen J.M."/>
        </authorList>
    </citation>
    <scope>NUCLEOTIDE SEQUENCE [LARGE SCALE GENOMIC DNA]</scope>
    <source>
        <strain evidence="1 2">14-2155</strain>
    </source>
</reference>
<organism evidence="1 2">
    <name type="scientific">Francisella opportunistica</name>
    <dbReference type="NCBI Taxonomy" id="2016517"/>
    <lineage>
        <taxon>Bacteria</taxon>
        <taxon>Pseudomonadati</taxon>
        <taxon>Pseudomonadota</taxon>
        <taxon>Gammaproteobacteria</taxon>
        <taxon>Thiotrichales</taxon>
        <taxon>Francisellaceae</taxon>
        <taxon>Francisella</taxon>
    </lineage>
</organism>
<dbReference type="Proteomes" id="UP000253862">
    <property type="component" value="Chromosome"/>
</dbReference>
<name>A0A345JSQ9_9GAMM</name>
<keyword evidence="2" id="KW-1185">Reference proteome</keyword>
<evidence type="ECO:0000313" key="1">
    <source>
        <dbReference type="EMBL" id="AXH30355.1"/>
    </source>
</evidence>
<dbReference type="AlphaFoldDB" id="A0A345JSQ9"/>
<dbReference type="EMBL" id="CP022375">
    <property type="protein sequence ID" value="AXH30355.1"/>
    <property type="molecule type" value="Genomic_DNA"/>
</dbReference>
<dbReference type="RefSeq" id="WP_071629617.1">
    <property type="nucleotide sequence ID" value="NZ_CP022375.1"/>
</dbReference>
<sequence length="344" mass="39493">MPKSKYELLRENIKDISVNCDWGDYYGELGLPAGLCFGLAYMWGQAVLADDQETFSKRLAILTDDYSKKSKSLSANIKNWTKVRPRPPEFCIFIATQGGEGILKQGYDLLLSIRAFLDGLLLYHNPTKTYFFTDRINPNLSLQNGYEASKYVINASLFQKDSIYEACNLPLLEIYNKPYAGNQTDFSATYLEPLITNLKNKLSENPLAKKPYLIIFNSHSHATACTTQFNSFTKYLEVNYFDANYLNNGHDYLTKSFLYYEDKKLAAELATQLFKSFHTEKEILALNVTIFIAPTQIVDFDFGPFKISLYNQLVGQGSYNNKLNEDLYNRIKNNCKDINDYTFF</sequence>
<dbReference type="KEGG" id="foo:CGC45_07065"/>
<gene>
    <name evidence="1" type="ORF">CGC43_07060</name>
</gene>
<protein>
    <submittedName>
        <fullName evidence="1">Uncharacterized protein</fullName>
    </submittedName>
</protein>